<dbReference type="SUPFAM" id="SSF143011">
    <property type="entry name" value="RelE-like"/>
    <property type="match status" value="1"/>
</dbReference>
<dbReference type="OrthoDB" id="9797723at2"/>
<sequence length="75" mass="8958">MNNVQTSKEVDKFLDKHRDLAPKIINALEQIAQNPYNNTQDTQKLQGKDNHYRLRIGKYRILYELRDKQILIIYA</sequence>
<dbReference type="Gene3D" id="3.30.2310.20">
    <property type="entry name" value="RelE-like"/>
    <property type="match status" value="1"/>
</dbReference>
<protein>
    <submittedName>
        <fullName evidence="2">Type II toxin-antitoxin system RelE/ParE family toxin</fullName>
    </submittedName>
</protein>
<dbReference type="RefSeq" id="WP_104763611.1">
    <property type="nucleotide sequence ID" value="NZ_FZPM01000026.1"/>
</dbReference>
<evidence type="ECO:0000256" key="1">
    <source>
        <dbReference type="ARBA" id="ARBA00022649"/>
    </source>
</evidence>
<dbReference type="InterPro" id="IPR052747">
    <property type="entry name" value="TA_system_RelE_toxin"/>
</dbReference>
<dbReference type="InterPro" id="IPR007712">
    <property type="entry name" value="RelE/ParE_toxin"/>
</dbReference>
<dbReference type="PANTHER" id="PTHR38813:SF1">
    <property type="entry name" value="TOXIN RELE1-RELATED"/>
    <property type="match status" value="1"/>
</dbReference>
<proteinExistence type="predicted"/>
<evidence type="ECO:0000313" key="3">
    <source>
        <dbReference type="Proteomes" id="UP000256424"/>
    </source>
</evidence>
<dbReference type="PANTHER" id="PTHR38813">
    <property type="match status" value="1"/>
</dbReference>
<keyword evidence="3" id="KW-1185">Reference proteome</keyword>
<accession>A0A3D8J117</accession>
<reference evidence="2 3" key="1">
    <citation type="submission" date="2018-04" db="EMBL/GenBank/DDBJ databases">
        <title>Novel Campyloabacter and Helicobacter Species and Strains.</title>
        <authorList>
            <person name="Mannion A.J."/>
            <person name="Shen Z."/>
            <person name="Fox J.G."/>
        </authorList>
    </citation>
    <scope>NUCLEOTIDE SEQUENCE [LARGE SCALE GENOMIC DNA]</scope>
    <source>
        <strain evidence="2 3">MIT 97-5075</strain>
    </source>
</reference>
<gene>
    <name evidence="2" type="ORF">CQA66_07145</name>
</gene>
<dbReference type="AlphaFoldDB" id="A0A3D8J117"/>
<dbReference type="Proteomes" id="UP000256424">
    <property type="component" value="Unassembled WGS sequence"/>
</dbReference>
<dbReference type="EMBL" id="NXLW01000014">
    <property type="protein sequence ID" value="RDU71063.1"/>
    <property type="molecule type" value="Genomic_DNA"/>
</dbReference>
<name>A0A3D8J117_9HELI</name>
<comment type="caution">
    <text evidence="2">The sequence shown here is derived from an EMBL/GenBank/DDBJ whole genome shotgun (WGS) entry which is preliminary data.</text>
</comment>
<dbReference type="Pfam" id="PF05016">
    <property type="entry name" value="ParE_toxin"/>
    <property type="match status" value="1"/>
</dbReference>
<dbReference type="InterPro" id="IPR035093">
    <property type="entry name" value="RelE/ParE_toxin_dom_sf"/>
</dbReference>
<keyword evidence="1" id="KW-1277">Toxin-antitoxin system</keyword>
<evidence type="ECO:0000313" key="2">
    <source>
        <dbReference type="EMBL" id="RDU71063.1"/>
    </source>
</evidence>
<organism evidence="2 3">
    <name type="scientific">Helicobacter aurati</name>
    <dbReference type="NCBI Taxonomy" id="137778"/>
    <lineage>
        <taxon>Bacteria</taxon>
        <taxon>Pseudomonadati</taxon>
        <taxon>Campylobacterota</taxon>
        <taxon>Epsilonproteobacteria</taxon>
        <taxon>Campylobacterales</taxon>
        <taxon>Helicobacteraceae</taxon>
        <taxon>Helicobacter</taxon>
    </lineage>
</organism>